<gene>
    <name evidence="6" type="primary">ycf3</name>
    <name evidence="8" type="ORF">QQ91_0001550</name>
</gene>
<reference evidence="8 9" key="1">
    <citation type="journal article" date="2015" name="Genome Announc.">
        <title>Draft Genome Sequence of Filamentous Marine Cyanobacterium Lyngbya confervoides Strain BDU141951.</title>
        <authorList>
            <person name="Chandrababunaidu M.M."/>
            <person name="Sen D."/>
            <person name="Tripathy S."/>
        </authorList>
    </citation>
    <scope>NUCLEOTIDE SEQUENCE [LARGE SCALE GENOMIC DNA]</scope>
    <source>
        <strain evidence="8 9">BDU141951</strain>
    </source>
</reference>
<comment type="caution">
    <text evidence="8">The sequence shown here is derived from an EMBL/GenBank/DDBJ whole genome shotgun (WGS) entry which is preliminary data.</text>
</comment>
<dbReference type="PANTHER" id="PTHR44943">
    <property type="entry name" value="CELLULOSE SYNTHASE OPERON PROTEIN C"/>
    <property type="match status" value="1"/>
</dbReference>
<feature type="repeat" description="TPR 2" evidence="6">
    <location>
        <begin position="72"/>
        <end position="105"/>
    </location>
</feature>
<evidence type="ECO:0000256" key="5">
    <source>
        <dbReference type="ARBA" id="ARBA00023136"/>
    </source>
</evidence>
<dbReference type="SUPFAM" id="SSF48452">
    <property type="entry name" value="TPR-like"/>
    <property type="match status" value="1"/>
</dbReference>
<protein>
    <recommendedName>
        <fullName evidence="6">Photosystem I assembly protein Ycf3</fullName>
    </recommendedName>
</protein>
<keyword evidence="5 6" id="KW-0472">Membrane</keyword>
<dbReference type="AlphaFoldDB" id="A0ABD4SYU3"/>
<evidence type="ECO:0000256" key="6">
    <source>
        <dbReference type="HAMAP-Rule" id="MF_00439"/>
    </source>
</evidence>
<dbReference type="NCBIfam" id="NF002725">
    <property type="entry name" value="PRK02603.1"/>
    <property type="match status" value="1"/>
</dbReference>
<dbReference type="SMART" id="SM00028">
    <property type="entry name" value="TPR"/>
    <property type="match status" value="3"/>
</dbReference>
<dbReference type="InterPro" id="IPR011990">
    <property type="entry name" value="TPR-like_helical_dom_sf"/>
</dbReference>
<dbReference type="InterPro" id="IPR019734">
    <property type="entry name" value="TPR_rpt"/>
</dbReference>
<evidence type="ECO:0000313" key="9">
    <source>
        <dbReference type="Proteomes" id="UP000031561"/>
    </source>
</evidence>
<evidence type="ECO:0000256" key="3">
    <source>
        <dbReference type="ARBA" id="ARBA00022737"/>
    </source>
</evidence>
<comment type="similarity">
    <text evidence="6">Belongs to the Ycf3 family.</text>
</comment>
<keyword evidence="6" id="KW-0793">Thylakoid</keyword>
<name>A0ABD4SYU3_9CYAN</name>
<dbReference type="Pfam" id="PF13176">
    <property type="entry name" value="TPR_7"/>
    <property type="match status" value="1"/>
</dbReference>
<proteinExistence type="inferred from homology"/>
<dbReference type="InterPro" id="IPR022818">
    <property type="entry name" value="PSI_Ycf3_assembly"/>
</dbReference>
<feature type="repeat" description="TPR 1" evidence="6">
    <location>
        <begin position="35"/>
        <end position="68"/>
    </location>
</feature>
<dbReference type="PROSITE" id="PS50005">
    <property type="entry name" value="TPR"/>
    <property type="match status" value="2"/>
</dbReference>
<dbReference type="EMBL" id="JTHE03000009">
    <property type="protein sequence ID" value="MCM1981515.1"/>
    <property type="molecule type" value="Genomic_DNA"/>
</dbReference>
<feature type="repeat" description="TPR" evidence="7">
    <location>
        <begin position="35"/>
        <end position="68"/>
    </location>
</feature>
<dbReference type="GO" id="GO:0015979">
    <property type="term" value="P:photosynthesis"/>
    <property type="evidence" value="ECO:0007669"/>
    <property type="project" value="UniProtKB-UniRule"/>
</dbReference>
<evidence type="ECO:0000256" key="4">
    <source>
        <dbReference type="ARBA" id="ARBA00022803"/>
    </source>
</evidence>
<dbReference type="Proteomes" id="UP000031561">
    <property type="component" value="Unassembled WGS sequence"/>
</dbReference>
<dbReference type="Pfam" id="PF00515">
    <property type="entry name" value="TPR_1"/>
    <property type="match status" value="1"/>
</dbReference>
<dbReference type="RefSeq" id="WP_166279111.1">
    <property type="nucleotide sequence ID" value="NZ_JTHE03000009.1"/>
</dbReference>
<dbReference type="Gene3D" id="1.25.40.10">
    <property type="entry name" value="Tetratricopeptide repeat domain"/>
    <property type="match status" value="1"/>
</dbReference>
<feature type="repeat" description="TPR 3" evidence="6">
    <location>
        <begin position="120"/>
        <end position="153"/>
    </location>
</feature>
<evidence type="ECO:0000256" key="1">
    <source>
        <dbReference type="ARBA" id="ARBA00004170"/>
    </source>
</evidence>
<comment type="function">
    <text evidence="6">Seems to be required for the assembly of the photosystem I complex.</text>
</comment>
<feature type="repeat" description="TPR" evidence="7">
    <location>
        <begin position="72"/>
        <end position="105"/>
    </location>
</feature>
<keyword evidence="4 6" id="KW-0802">TPR repeat</keyword>
<evidence type="ECO:0000256" key="7">
    <source>
        <dbReference type="PROSITE-ProRule" id="PRU00339"/>
    </source>
</evidence>
<dbReference type="PANTHER" id="PTHR44943:SF8">
    <property type="entry name" value="TPR REPEAT-CONTAINING PROTEIN MJ0263"/>
    <property type="match status" value="1"/>
</dbReference>
<comment type="subcellular location">
    <subcellularLocation>
        <location evidence="6">Cellular thylakoid membrane</location>
        <topology evidence="6">Peripheral membrane protein</topology>
    </subcellularLocation>
    <subcellularLocation>
        <location evidence="1">Membrane</location>
        <topology evidence="1">Peripheral membrane protein</topology>
    </subcellularLocation>
</comment>
<dbReference type="PROSITE" id="PS50293">
    <property type="entry name" value="TPR_REGION"/>
    <property type="match status" value="2"/>
</dbReference>
<dbReference type="InterPro" id="IPR051685">
    <property type="entry name" value="Ycf3/AcsC/BcsC/TPR_MFPF"/>
</dbReference>
<evidence type="ECO:0000256" key="2">
    <source>
        <dbReference type="ARBA" id="ARBA00022531"/>
    </source>
</evidence>
<evidence type="ECO:0000313" key="8">
    <source>
        <dbReference type="EMBL" id="MCM1981515.1"/>
    </source>
</evidence>
<keyword evidence="3 6" id="KW-0677">Repeat</keyword>
<organism evidence="8 9">
    <name type="scientific">Lyngbya confervoides BDU141951</name>
    <dbReference type="NCBI Taxonomy" id="1574623"/>
    <lineage>
        <taxon>Bacteria</taxon>
        <taxon>Bacillati</taxon>
        <taxon>Cyanobacteriota</taxon>
        <taxon>Cyanophyceae</taxon>
        <taxon>Oscillatoriophycideae</taxon>
        <taxon>Oscillatoriales</taxon>
        <taxon>Microcoleaceae</taxon>
        <taxon>Lyngbya</taxon>
    </lineage>
</organism>
<sequence>MPRSQRNDNFIDKSFTVMADIILKILPATKKEKEAFAYYRDGMSAQSDGEYAEALENYEEALKLEEDPTDRSFVLYNIGLIHTSNGETDRALGYYFQALELNPRMCQALNNVAVILHSRGEQAAEEDRAEEAEALFDQAAEYWKQAISIAPNNYIEAQNWMKNTGRMGADVFF</sequence>
<keyword evidence="2 6" id="KW-0602">Photosynthesis</keyword>
<dbReference type="HAMAP" id="MF_00439">
    <property type="entry name" value="Ycf3"/>
    <property type="match status" value="1"/>
</dbReference>
<keyword evidence="9" id="KW-1185">Reference proteome</keyword>
<accession>A0ABD4SYU3</accession>
<dbReference type="GO" id="GO:0031676">
    <property type="term" value="C:plasma membrane-derived thylakoid membrane"/>
    <property type="evidence" value="ECO:0007669"/>
    <property type="project" value="UniProtKB-SubCell"/>
</dbReference>